<sequence length="51" mass="5013">MAMETAAAPPKTADPVLTAVPAPCLAAQARADVEVVLADTAWIPGTPGAAL</sequence>
<evidence type="ECO:0000313" key="1">
    <source>
        <dbReference type="EMBL" id="XDQ02150.1"/>
    </source>
</evidence>
<gene>
    <name evidence="1" type="ORF">AB5J58_18950</name>
</gene>
<protein>
    <submittedName>
        <fullName evidence="1">Uncharacterized protein</fullName>
    </submittedName>
</protein>
<proteinExistence type="predicted"/>
<reference evidence="1" key="1">
    <citation type="submission" date="2024-07" db="EMBL/GenBank/DDBJ databases">
        <authorList>
            <person name="Yu S.T."/>
        </authorList>
    </citation>
    <scope>NUCLEOTIDE SEQUENCE</scope>
    <source>
        <strain evidence="1">R08</strain>
    </source>
</reference>
<accession>A0AB39M8J0</accession>
<dbReference type="EMBL" id="CP163431">
    <property type="protein sequence ID" value="XDQ02150.1"/>
    <property type="molecule type" value="Genomic_DNA"/>
</dbReference>
<name>A0AB39M8J0_9ACTN</name>
<dbReference type="RefSeq" id="WP_369188344.1">
    <property type="nucleotide sequence ID" value="NZ_CP163431.1"/>
</dbReference>
<dbReference type="AlphaFoldDB" id="A0AB39M8J0"/>
<organism evidence="1">
    <name type="scientific">Streptomyces sp. R08</name>
    <dbReference type="NCBI Taxonomy" id="3238624"/>
    <lineage>
        <taxon>Bacteria</taxon>
        <taxon>Bacillati</taxon>
        <taxon>Actinomycetota</taxon>
        <taxon>Actinomycetes</taxon>
        <taxon>Kitasatosporales</taxon>
        <taxon>Streptomycetaceae</taxon>
        <taxon>Streptomyces</taxon>
    </lineage>
</organism>